<sequence>MESTTDAAIIGPYKATRLWNDVISAFRQYLPTGRHRRYMKTFENCFSGSSAADWLLQYLKTNECFGSDISRQKSLLLLNKLYKAGIFEEVKVSRNMRHKQDVQENRLYRFLPISPSKIKIPRLPLAPRNDTGMNLREVKSLPVKPLSNKPPADKQIGNEENPPKKTHNKLSRKISFKKDKVPLKEPDIVEEKESVPQCHLMKRILTTKEIKDTWKAVYLYRLRKSLSVTELGDILQTDLVDGYYVMHNCIYLNKSGVVTNIQPDDQLPHWVMSAMKCLARWPEPPEPGLPNYPGFEKDVFNVVRDYFLGLEEPLVPFVLYEVITNVFVMAGNHLAGTSGSPREDEETDCPVPSLWTSASLENIILNLTKKYCTLDSSDQRHSAFSLEDLQHSSNVHGLTFGNQEDLRFADHVDHTYRDYNLSAYPSTDGMDKLAQSRKKLNPFFSGLSFDLGTQESCPSLPTMSVVDGPRVLSRTTHSAGEVLPNGIGLLKKAGRRFDSTPNLKVSRYETAFGPDNKTVTRVYFQKGVSTERLDSQREEESSASQKETCFDAYLDDEALCPEVNLERGQSCECIAAISAGSPLDRNTLPRPSLGRSKSFADVKVTPSRGDRSVDAQAFIPPNGLPLKSRKDRNHSSSFYDSSDSICPNFRESSNQVSMGYGEAASFEQDQMNVASHCGKSRSFLEASERSGPSLTTRSNSFAVGDHTRGQKYSENTRRSGNRFSAYIDQPASSPLRDILEDVPSFGPGYRPVLDRSKEGRPSSMSDAYPLHQAPTRRHLPRSQFSAEDQVTSTPLDHYHLSNPAKRHGFTSSLENITPFFGTSQRHGNLTSGKAYLNFPQTRLSESRAKNSLQLITLLLPPANRRKLHMLFKMMVKMTANPNLCLDPTQTTRSLVLGTFYRAIVRPQDENNFDEFVVLQLVSFMLDFFDEIFAPPSEMKSQVSDRLKVLQRPQVVYSPRPVTRFCQQTSLADFENQSKSSSLSALEGLLERIVADKSMNLKEKRRRLKQFQRTYPTIYTRRFPTPELEAQVLPPRPKFKQPLLVKPLTKLKGLRL</sequence>
<feature type="region of interest" description="Disordered" evidence="1">
    <location>
        <begin position="612"/>
        <end position="639"/>
    </location>
</feature>
<dbReference type="GeneID" id="106011553"/>
<reference evidence="4" key="1">
    <citation type="submission" date="2025-08" db="UniProtKB">
        <authorList>
            <consortium name="RefSeq"/>
        </authorList>
    </citation>
    <scope>IDENTIFICATION</scope>
</reference>
<gene>
    <name evidence="4" type="primary">LOC106011553</name>
</gene>
<feature type="region of interest" description="Disordered" evidence="1">
    <location>
        <begin position="748"/>
        <end position="781"/>
    </location>
</feature>
<dbReference type="PANTHER" id="PTHR16206">
    <property type="entry name" value="DEP DOMAIN-CONTAINING"/>
    <property type="match status" value="1"/>
</dbReference>
<dbReference type="RefSeq" id="XP_012937092.1">
    <property type="nucleotide sequence ID" value="XM_013081638.2"/>
</dbReference>
<dbReference type="PROSITE" id="PS50186">
    <property type="entry name" value="DEP"/>
    <property type="match status" value="1"/>
</dbReference>
<evidence type="ECO:0000313" key="3">
    <source>
        <dbReference type="Proteomes" id="UP000694888"/>
    </source>
</evidence>
<dbReference type="Pfam" id="PF00610">
    <property type="entry name" value="DEP"/>
    <property type="match status" value="1"/>
</dbReference>
<dbReference type="InterPro" id="IPR008936">
    <property type="entry name" value="Rho_GTPase_activation_prot"/>
</dbReference>
<dbReference type="SMART" id="SM00049">
    <property type="entry name" value="DEP"/>
    <property type="match status" value="1"/>
</dbReference>
<feature type="region of interest" description="Disordered" evidence="1">
    <location>
        <begin position="129"/>
        <end position="172"/>
    </location>
</feature>
<dbReference type="Gene3D" id="1.10.10.10">
    <property type="entry name" value="Winged helix-like DNA-binding domain superfamily/Winged helix DNA-binding domain"/>
    <property type="match status" value="1"/>
</dbReference>
<evidence type="ECO:0000313" key="4">
    <source>
        <dbReference type="RefSeq" id="XP_012937092.1"/>
    </source>
</evidence>
<dbReference type="InterPro" id="IPR000591">
    <property type="entry name" value="DEP_dom"/>
</dbReference>
<name>A0ABM0ZYE7_APLCA</name>
<keyword evidence="3" id="KW-1185">Reference proteome</keyword>
<dbReference type="PANTHER" id="PTHR16206:SF4">
    <property type="entry name" value="PROTEIN LET-99"/>
    <property type="match status" value="1"/>
</dbReference>
<proteinExistence type="predicted"/>
<accession>A0ABM0ZYE7</accession>
<dbReference type="SUPFAM" id="SSF48350">
    <property type="entry name" value="GTPase activation domain, GAP"/>
    <property type="match status" value="1"/>
</dbReference>
<evidence type="ECO:0000259" key="2">
    <source>
        <dbReference type="PROSITE" id="PS50186"/>
    </source>
</evidence>
<feature type="domain" description="DEP" evidence="2">
    <location>
        <begin position="26"/>
        <end position="112"/>
    </location>
</feature>
<protein>
    <submittedName>
        <fullName evidence="4">DEP domain-containing protein 1A</fullName>
    </submittedName>
</protein>
<feature type="region of interest" description="Disordered" evidence="1">
    <location>
        <begin position="683"/>
        <end position="729"/>
    </location>
</feature>
<evidence type="ECO:0000256" key="1">
    <source>
        <dbReference type="SAM" id="MobiDB-lite"/>
    </source>
</evidence>
<dbReference type="Proteomes" id="UP000694888">
    <property type="component" value="Unplaced"/>
</dbReference>
<dbReference type="InterPro" id="IPR036390">
    <property type="entry name" value="WH_DNA-bd_sf"/>
</dbReference>
<dbReference type="SUPFAM" id="SSF46785">
    <property type="entry name" value="Winged helix' DNA-binding domain"/>
    <property type="match status" value="1"/>
</dbReference>
<feature type="compositionally biased region" description="Polar residues" evidence="1">
    <location>
        <begin position="690"/>
        <end position="701"/>
    </location>
</feature>
<organism evidence="3 4">
    <name type="scientific">Aplysia californica</name>
    <name type="common">California sea hare</name>
    <dbReference type="NCBI Taxonomy" id="6500"/>
    <lineage>
        <taxon>Eukaryota</taxon>
        <taxon>Metazoa</taxon>
        <taxon>Spiralia</taxon>
        <taxon>Lophotrochozoa</taxon>
        <taxon>Mollusca</taxon>
        <taxon>Gastropoda</taxon>
        <taxon>Heterobranchia</taxon>
        <taxon>Euthyneura</taxon>
        <taxon>Tectipleura</taxon>
        <taxon>Aplysiida</taxon>
        <taxon>Aplysioidea</taxon>
        <taxon>Aplysiidae</taxon>
        <taxon>Aplysia</taxon>
    </lineage>
</organism>
<dbReference type="InterPro" id="IPR036388">
    <property type="entry name" value="WH-like_DNA-bd_sf"/>
</dbReference>